<dbReference type="Proteomes" id="UP000032142">
    <property type="component" value="Unassembled WGS sequence"/>
</dbReference>
<accession>A0A0B0MSC2</accession>
<gene>
    <name evidence="1" type="ORF">F383_27133</name>
</gene>
<keyword evidence="2" id="KW-1185">Reference proteome</keyword>
<organism evidence="1 2">
    <name type="scientific">Gossypium arboreum</name>
    <name type="common">Tree cotton</name>
    <name type="synonym">Gossypium nanking</name>
    <dbReference type="NCBI Taxonomy" id="29729"/>
    <lineage>
        <taxon>Eukaryota</taxon>
        <taxon>Viridiplantae</taxon>
        <taxon>Streptophyta</taxon>
        <taxon>Embryophyta</taxon>
        <taxon>Tracheophyta</taxon>
        <taxon>Spermatophyta</taxon>
        <taxon>Magnoliopsida</taxon>
        <taxon>eudicotyledons</taxon>
        <taxon>Gunneridae</taxon>
        <taxon>Pentapetalae</taxon>
        <taxon>rosids</taxon>
        <taxon>malvids</taxon>
        <taxon>Malvales</taxon>
        <taxon>Malvaceae</taxon>
        <taxon>Malvoideae</taxon>
        <taxon>Gossypium</taxon>
    </lineage>
</organism>
<proteinExistence type="predicted"/>
<sequence>MFMCNSSKSIPGQHDSRGAWSERAEIHHFDINGSPLTWSLRSAQAS</sequence>
<protein>
    <submittedName>
        <fullName evidence="1">Uncharacterized protein</fullName>
    </submittedName>
</protein>
<dbReference type="AlphaFoldDB" id="A0A0B0MSC2"/>
<reference evidence="2" key="1">
    <citation type="submission" date="2014-09" db="EMBL/GenBank/DDBJ databases">
        <authorList>
            <person name="Mudge J."/>
            <person name="Ramaraj T."/>
            <person name="Lindquist I.E."/>
            <person name="Bharti A.K."/>
            <person name="Sundararajan A."/>
            <person name="Cameron C.T."/>
            <person name="Woodward J.E."/>
            <person name="May G.D."/>
            <person name="Brubaker C."/>
            <person name="Broadhvest J."/>
            <person name="Wilkins T.A."/>
        </authorList>
    </citation>
    <scope>NUCLEOTIDE SEQUENCE</scope>
    <source>
        <strain evidence="2">cv. AKA8401</strain>
    </source>
</reference>
<dbReference type="EMBL" id="JRRC01375419">
    <property type="protein sequence ID" value="KHG03670.1"/>
    <property type="molecule type" value="Genomic_DNA"/>
</dbReference>
<name>A0A0B0MSC2_GOSAR</name>
<evidence type="ECO:0000313" key="2">
    <source>
        <dbReference type="Proteomes" id="UP000032142"/>
    </source>
</evidence>
<evidence type="ECO:0000313" key="1">
    <source>
        <dbReference type="EMBL" id="KHG03670.1"/>
    </source>
</evidence>
<comment type="caution">
    <text evidence="1">The sequence shown here is derived from an EMBL/GenBank/DDBJ whole genome shotgun (WGS) entry which is preliminary data.</text>
</comment>